<reference evidence="2" key="1">
    <citation type="submission" date="2023-11" db="EMBL/GenBank/DDBJ databases">
        <title>Genome assemblies of two species of porcelain crab, Petrolisthes cinctipes and Petrolisthes manimaculis (Anomura: Porcellanidae).</title>
        <authorList>
            <person name="Angst P."/>
        </authorList>
    </citation>
    <scope>NUCLEOTIDE SEQUENCE</scope>
    <source>
        <strain evidence="2">PB745_02</strain>
        <tissue evidence="2">Gill</tissue>
    </source>
</reference>
<evidence type="ECO:0000256" key="1">
    <source>
        <dbReference type="SAM" id="MobiDB-lite"/>
    </source>
</evidence>
<gene>
    <name evidence="2" type="ORF">Pmani_030579</name>
</gene>
<comment type="caution">
    <text evidence="2">The sequence shown here is derived from an EMBL/GenBank/DDBJ whole genome shotgun (WGS) entry which is preliminary data.</text>
</comment>
<dbReference type="Proteomes" id="UP001292094">
    <property type="component" value="Unassembled WGS sequence"/>
</dbReference>
<keyword evidence="3" id="KW-1185">Reference proteome</keyword>
<feature type="region of interest" description="Disordered" evidence="1">
    <location>
        <begin position="42"/>
        <end position="66"/>
    </location>
</feature>
<evidence type="ECO:0000313" key="3">
    <source>
        <dbReference type="Proteomes" id="UP001292094"/>
    </source>
</evidence>
<dbReference type="AlphaFoldDB" id="A0AAE1TVS8"/>
<evidence type="ECO:0000313" key="2">
    <source>
        <dbReference type="EMBL" id="KAK4296975.1"/>
    </source>
</evidence>
<dbReference type="EMBL" id="JAWZYT010003733">
    <property type="protein sequence ID" value="KAK4296975.1"/>
    <property type="molecule type" value="Genomic_DNA"/>
</dbReference>
<name>A0AAE1TVS8_9EUCA</name>
<sequence length="112" mass="12875">MSRLRKFQHLDCLEKDDVAEERKSVPVQAKVAKEIIPKQPYPKKLKASSGLHAHTQTAQQKLKQEKEAKLKEGLKFSESKLYNKVENANIKETTVMPMISRKKTAHPVILKR</sequence>
<protein>
    <submittedName>
        <fullName evidence="2">Uncharacterized protein</fullName>
    </submittedName>
</protein>
<proteinExistence type="predicted"/>
<accession>A0AAE1TVS8</accession>
<organism evidence="2 3">
    <name type="scientific">Petrolisthes manimaculis</name>
    <dbReference type="NCBI Taxonomy" id="1843537"/>
    <lineage>
        <taxon>Eukaryota</taxon>
        <taxon>Metazoa</taxon>
        <taxon>Ecdysozoa</taxon>
        <taxon>Arthropoda</taxon>
        <taxon>Crustacea</taxon>
        <taxon>Multicrustacea</taxon>
        <taxon>Malacostraca</taxon>
        <taxon>Eumalacostraca</taxon>
        <taxon>Eucarida</taxon>
        <taxon>Decapoda</taxon>
        <taxon>Pleocyemata</taxon>
        <taxon>Anomura</taxon>
        <taxon>Galatheoidea</taxon>
        <taxon>Porcellanidae</taxon>
        <taxon>Petrolisthes</taxon>
    </lineage>
</organism>